<dbReference type="SMART" id="SM00239">
    <property type="entry name" value="C2"/>
    <property type="match status" value="1"/>
</dbReference>
<dbReference type="InterPro" id="IPR035892">
    <property type="entry name" value="C2_domain_sf"/>
</dbReference>
<dbReference type="Pfam" id="PF00168">
    <property type="entry name" value="C2"/>
    <property type="match status" value="1"/>
</dbReference>
<name>A0A8S4D3K9_PLUXY</name>
<dbReference type="InterPro" id="IPR056288">
    <property type="entry name" value="CEP76_C"/>
</dbReference>
<dbReference type="Gene3D" id="2.60.40.150">
    <property type="entry name" value="C2 domain"/>
    <property type="match status" value="1"/>
</dbReference>
<dbReference type="Pfam" id="PF24656">
    <property type="entry name" value="CEPT76_peptidase"/>
    <property type="match status" value="1"/>
</dbReference>
<feature type="region of interest" description="Disordered" evidence="1">
    <location>
        <begin position="1026"/>
        <end position="1051"/>
    </location>
</feature>
<feature type="compositionally biased region" description="Low complexity" evidence="1">
    <location>
        <begin position="1030"/>
        <end position="1046"/>
    </location>
</feature>
<dbReference type="Pfam" id="PF24652">
    <property type="entry name" value="CEP76_C"/>
    <property type="match status" value="1"/>
</dbReference>
<reference evidence="3" key="1">
    <citation type="submission" date="2020-11" db="EMBL/GenBank/DDBJ databases">
        <authorList>
            <person name="Whiteford S."/>
        </authorList>
    </citation>
    <scope>NUCLEOTIDE SEQUENCE</scope>
</reference>
<evidence type="ECO:0000256" key="1">
    <source>
        <dbReference type="SAM" id="MobiDB-lite"/>
    </source>
</evidence>
<dbReference type="Proteomes" id="UP000653454">
    <property type="component" value="Unassembled WGS sequence"/>
</dbReference>
<dbReference type="EMBL" id="CAJHNJ030000001">
    <property type="protein sequence ID" value="CAG9088673.1"/>
    <property type="molecule type" value="Genomic_DNA"/>
</dbReference>
<dbReference type="InterPro" id="IPR052434">
    <property type="entry name" value="Tectonic-like_complex_comp"/>
</dbReference>
<keyword evidence="4" id="KW-1185">Reference proteome</keyword>
<evidence type="ECO:0000259" key="2">
    <source>
        <dbReference type="PROSITE" id="PS50004"/>
    </source>
</evidence>
<dbReference type="Pfam" id="PF15625">
    <property type="entry name" value="CC2D2AN-C2"/>
    <property type="match status" value="1"/>
</dbReference>
<dbReference type="GO" id="GO:0035869">
    <property type="term" value="C:ciliary transition zone"/>
    <property type="evidence" value="ECO:0007669"/>
    <property type="project" value="TreeGrafter"/>
</dbReference>
<dbReference type="PROSITE" id="PS50004">
    <property type="entry name" value="C2"/>
    <property type="match status" value="1"/>
</dbReference>
<organism evidence="3 4">
    <name type="scientific">Plutella xylostella</name>
    <name type="common">Diamondback moth</name>
    <name type="synonym">Plutella maculipennis</name>
    <dbReference type="NCBI Taxonomy" id="51655"/>
    <lineage>
        <taxon>Eukaryota</taxon>
        <taxon>Metazoa</taxon>
        <taxon>Ecdysozoa</taxon>
        <taxon>Arthropoda</taxon>
        <taxon>Hexapoda</taxon>
        <taxon>Insecta</taxon>
        <taxon>Pterygota</taxon>
        <taxon>Neoptera</taxon>
        <taxon>Endopterygota</taxon>
        <taxon>Lepidoptera</taxon>
        <taxon>Glossata</taxon>
        <taxon>Ditrysia</taxon>
        <taxon>Yponomeutoidea</taxon>
        <taxon>Plutellidae</taxon>
        <taxon>Plutella</taxon>
    </lineage>
</organism>
<feature type="region of interest" description="Disordered" evidence="1">
    <location>
        <begin position="1"/>
        <end position="32"/>
    </location>
</feature>
<accession>A0A8S4D3K9</accession>
<dbReference type="InterPro" id="IPR000008">
    <property type="entry name" value="C2_dom"/>
</dbReference>
<dbReference type="PANTHER" id="PTHR20837">
    <property type="entry name" value="CENTROSOMAL PROTEIN-RELATED"/>
    <property type="match status" value="1"/>
</dbReference>
<dbReference type="InterPro" id="IPR056290">
    <property type="entry name" value="CEPT76/DRC7_peptidase-like_dom"/>
</dbReference>
<dbReference type="PANTHER" id="PTHR20837:SF0">
    <property type="entry name" value="COILED-COIL AND C2 DOMAIN-CONTAINING PROTEIN 2A"/>
    <property type="match status" value="1"/>
</dbReference>
<comment type="caution">
    <text evidence="3">The sequence shown here is derived from an EMBL/GenBank/DDBJ whole genome shotgun (WGS) entry which is preliminary data.</text>
</comment>
<gene>
    <name evidence="3" type="ORF">PLXY2_LOCUS208</name>
</gene>
<evidence type="ECO:0000313" key="3">
    <source>
        <dbReference type="EMBL" id="CAG9088673.1"/>
    </source>
</evidence>
<dbReference type="SUPFAM" id="SSF49562">
    <property type="entry name" value="C2 domain (Calcium/lipid-binding domain, CaLB)"/>
    <property type="match status" value="1"/>
</dbReference>
<feature type="domain" description="C2" evidence="2">
    <location>
        <begin position="750"/>
        <end position="904"/>
    </location>
</feature>
<dbReference type="InterPro" id="IPR028928">
    <property type="entry name" value="CC2D2AN-C2"/>
</dbReference>
<evidence type="ECO:0000313" key="4">
    <source>
        <dbReference type="Proteomes" id="UP000653454"/>
    </source>
</evidence>
<sequence>MAESVELKSLRKYKKSTSDSIEEYNGSNYEESTELAPLKLEKATNEYDFFTEVDVKTTQKIKKKRAKKKERHSNLMDIINSELAAFEIPIEKNVINKMDFSKEQQATYMDPGPKVLDIFQRRYQWATDAEGGWETNSSCKLNPIFPKVLEQSTATESNFIPVEYVNPNHFDKLALDMENTAQAPTKFVDVEIGNIKFKYHHHFTLEDLLVQKLLTVYDGYVDIQRFIKRTIKNIQVNRETIDNLKRDLYKISPKKDEVKFDPTIRKYMAQMIESKDTYMETLKKEKETLNDILSIWSDLETVRERNGQLTSYALEISTFTLEEEEYEMEWKNVFDEELNYLLEKMEFEFVSKYIEYKEYKNTFEKISKPKLHVDEEIVKNEAEGNTNKIVRKDKINIKLKIVDVDKRLTKTSAEYYPKISYHFKVHVDDLFVCESDHYLCKKDYNLEFTEHYSVQILPENVFILLALYENNDEVAQVKMYLSEISKKGTSSEFNTVEFMFNNVIEPNAKYIGCGFSIKEIAAANKVRLKSSNLFKGNIYTTCETQVKITLNDELKDSNQEDFQSYVRLSTKIERLLNGTEQATIDHLTEIIEKIYDQDISKNEEMMNTLNNICHLKVKIDDDFHLDENSTEFIRIKLLHLRDKGELSHADSKSVPFYASQITTEQLNSLQRSKQKDFDINNFNADKYTDMHPIELKRYIGSKYIEKLNQNLVKTLSETLLKKTYKDVVCDFRDLSIRGLFSNQSSFISKSTGATTKNLQESISKDQEIHVTILRAFNLPDRTPCIMTEEEIADEQEESIAGYKVRSLRPFVKISYRGVNAQTTTAIGSYPTWNQTLKLVVKPGLLSSIYINLYDEQKVNISESYVEDSSFQSKTLHYRCHNKWLGMLELPLYSVLAFGKIKGTFKINMPSLLLGYENHDGKKESSRSLIPEVTQLMRKESSFISLQISTKSGQGFNHRYDLPTVNNNEDDYIIKHLNNFVTEYLMDFPTRNISLTFIDSAGKNKCITQYLQPIPLPDYECFPKNPKRSESAVSKSSNLSKSSSSKSAEYKRNVDLEKGQEIEKESLYSSFEGRNWKKTDNPLEKMMNAALRYVSLIPCYEVNESHVVTLMGVELLKILHGSPLDHTILLASYFLYLGLKTFVAIGQGLLRGRSSYVLTKYDLRLHRMVTSTDQWTSKAGFLSRNSGFVWYVYDAVKGERFELRDVSCPLKSVDYVFDNENIWVNVQSAQDCESVTFEFSKSSDWSPVFDKNIFIMKNPIANDSNLYKTPPNLEELRNALENKLKLKIQKWRSHTKTIWNRYCSSLFREMLPQWEYWALSPSEPRPALGQRMRQLMVTYKVYGFPMNLPFVNTKAVVAAIKSTNVHVYDDPNAEFGLAVEVYAYPNDVISVWVFLASVSRI</sequence>
<dbReference type="GO" id="GO:1904491">
    <property type="term" value="P:protein localization to ciliary transition zone"/>
    <property type="evidence" value="ECO:0007669"/>
    <property type="project" value="TreeGrafter"/>
</dbReference>
<protein>
    <submittedName>
        <fullName evidence="3">(diamondback moth) hypothetical protein</fullName>
    </submittedName>
</protein>
<dbReference type="GO" id="GO:1905515">
    <property type="term" value="P:non-motile cilium assembly"/>
    <property type="evidence" value="ECO:0007669"/>
    <property type="project" value="TreeGrafter"/>
</dbReference>
<proteinExistence type="predicted"/>